<dbReference type="GO" id="GO:0005634">
    <property type="term" value="C:nucleus"/>
    <property type="evidence" value="ECO:0007669"/>
    <property type="project" value="UniProtKB-SubCell"/>
</dbReference>
<evidence type="ECO:0000256" key="2">
    <source>
        <dbReference type="ARBA" id="ARBA00023242"/>
    </source>
</evidence>
<proteinExistence type="predicted"/>
<evidence type="ECO:0008006" key="6">
    <source>
        <dbReference type="Google" id="ProtNLM"/>
    </source>
</evidence>
<dbReference type="GO" id="GO:0006261">
    <property type="term" value="P:DNA-templated DNA replication"/>
    <property type="evidence" value="ECO:0007669"/>
    <property type="project" value="TreeGrafter"/>
</dbReference>
<dbReference type="Proteomes" id="UP001163846">
    <property type="component" value="Unassembled WGS sequence"/>
</dbReference>
<feature type="region of interest" description="Disordered" evidence="3">
    <location>
        <begin position="282"/>
        <end position="310"/>
    </location>
</feature>
<keyword evidence="5" id="KW-1185">Reference proteome</keyword>
<evidence type="ECO:0000256" key="3">
    <source>
        <dbReference type="SAM" id="MobiDB-lite"/>
    </source>
</evidence>
<protein>
    <recommendedName>
        <fullName evidence="6">Mini-chromosome maintenance complex-binding protein</fullName>
    </recommendedName>
</protein>
<evidence type="ECO:0000256" key="1">
    <source>
        <dbReference type="ARBA" id="ARBA00004123"/>
    </source>
</evidence>
<dbReference type="PANTHER" id="PTHR13489">
    <property type="entry name" value="MINI-CHROMOSOME MAINTENANCE COMPLEX-BINDING PROTEIN"/>
    <property type="match status" value="1"/>
</dbReference>
<accession>A0AA38PA52</accession>
<dbReference type="InterPro" id="IPR019140">
    <property type="entry name" value="MCM_complex-bd"/>
</dbReference>
<dbReference type="AlphaFoldDB" id="A0AA38PA52"/>
<feature type="compositionally biased region" description="Low complexity" evidence="3">
    <location>
        <begin position="293"/>
        <end position="310"/>
    </location>
</feature>
<keyword evidence="2" id="KW-0539">Nucleus</keyword>
<comment type="caution">
    <text evidence="4">The sequence shown here is derived from an EMBL/GenBank/DDBJ whole genome shotgun (WGS) entry which is preliminary data.</text>
</comment>
<name>A0AA38PA52_9AGAR</name>
<evidence type="ECO:0000313" key="5">
    <source>
        <dbReference type="Proteomes" id="UP001163846"/>
    </source>
</evidence>
<gene>
    <name evidence="4" type="ORF">F5878DRAFT_617512</name>
</gene>
<dbReference type="Pfam" id="PF09739">
    <property type="entry name" value="MCM_bind"/>
    <property type="match status" value="1"/>
</dbReference>
<reference evidence="4" key="1">
    <citation type="submission" date="2022-08" db="EMBL/GenBank/DDBJ databases">
        <authorList>
            <consortium name="DOE Joint Genome Institute"/>
            <person name="Min B."/>
            <person name="Riley R."/>
            <person name="Sierra-Patev S."/>
            <person name="Naranjo-Ortiz M."/>
            <person name="Looney B."/>
            <person name="Konkel Z."/>
            <person name="Slot J.C."/>
            <person name="Sakamoto Y."/>
            <person name="Steenwyk J.L."/>
            <person name="Rokas A."/>
            <person name="Carro J."/>
            <person name="Camarero S."/>
            <person name="Ferreira P."/>
            <person name="Molpeceres G."/>
            <person name="Ruiz-Duenas F.J."/>
            <person name="Serrano A."/>
            <person name="Henrissat B."/>
            <person name="Drula E."/>
            <person name="Hughes K.W."/>
            <person name="Mata J.L."/>
            <person name="Ishikawa N.K."/>
            <person name="Vargas-Isla R."/>
            <person name="Ushijima S."/>
            <person name="Smith C.A."/>
            <person name="Ahrendt S."/>
            <person name="Andreopoulos W."/>
            <person name="He G."/>
            <person name="Labutti K."/>
            <person name="Lipzen A."/>
            <person name="Ng V."/>
            <person name="Sandor L."/>
            <person name="Barry K."/>
            <person name="Martinez A.T."/>
            <person name="Xiao Y."/>
            <person name="Gibbons J.G."/>
            <person name="Terashima K."/>
            <person name="Hibbett D.S."/>
            <person name="Grigoriev I.V."/>
        </authorList>
    </citation>
    <scope>NUCLEOTIDE SEQUENCE</scope>
    <source>
        <strain evidence="4">TFB9207</strain>
    </source>
</reference>
<dbReference type="EMBL" id="MU806146">
    <property type="protein sequence ID" value="KAJ3839120.1"/>
    <property type="molecule type" value="Genomic_DNA"/>
</dbReference>
<evidence type="ECO:0000313" key="4">
    <source>
        <dbReference type="EMBL" id="KAJ3839120.1"/>
    </source>
</evidence>
<organism evidence="4 5">
    <name type="scientific">Lentinula raphanica</name>
    <dbReference type="NCBI Taxonomy" id="153919"/>
    <lineage>
        <taxon>Eukaryota</taxon>
        <taxon>Fungi</taxon>
        <taxon>Dikarya</taxon>
        <taxon>Basidiomycota</taxon>
        <taxon>Agaricomycotina</taxon>
        <taxon>Agaricomycetes</taxon>
        <taxon>Agaricomycetidae</taxon>
        <taxon>Agaricales</taxon>
        <taxon>Marasmiineae</taxon>
        <taxon>Omphalotaceae</taxon>
        <taxon>Lentinula</taxon>
    </lineage>
</organism>
<dbReference type="GO" id="GO:0003682">
    <property type="term" value="F:chromatin binding"/>
    <property type="evidence" value="ECO:0007669"/>
    <property type="project" value="TreeGrafter"/>
</dbReference>
<comment type="subcellular location">
    <subcellularLocation>
        <location evidence="1">Nucleus</location>
    </subcellularLocation>
</comment>
<sequence length="592" mass="65501">MVSSVPFDILADPQAEIQQLFDEHLQSQSSTDFSSLLSNHFKEIFGEQERLDLIPELRSTYPNLKDFPSDTNVTPPLPKLVQFRGMLQDTSASPELYISHLKDGKYGGWGAHGPIGQIVDYSNLCECNRYWVVSVPGEAGWAKQSPMNDVTIMTSQISHQHAPHKFPLPSTSHIGLQANIYSTRLDEDLKSTDIVTFVGLFEAECNTLHVLFYLPAKTIREVDSVYPSPLCYQDASNATLRRELLSWIAEESLAGDIDAAEWVLLSSISRVQSRHPPIMPASITLSRFPPPSTVSSSAPSSSTTPADPGPSTYLSTPTLYHVLSLILPIIVHVPLSLPLLNDGAFVPESKPRRNSEGAEDDPEDELYSGILQLAPSTLCFITDSSVTEGQINDRGVRNLRALQEVIHNQTLEYVFPYSGFRFETDIGFIVCTEGKKSALAETHVTIPLKPVKSWSTTELQQRLYKPSTDIQSPPSDKLEAWRKLVGGAIAKQVNNVSRSNASSPSSTTPVGGIGVSNEAAELIQEEFVRERQNMAKSPNDDTKSQALSTPDELIHRMLIAKLVALSMHEPEVSVEVWRQTKDLEDRRKVRTA</sequence>
<dbReference type="PANTHER" id="PTHR13489:SF0">
    <property type="entry name" value="MINI-CHROMOSOME MAINTENANCE COMPLEX-BINDING PROTEIN"/>
    <property type="match status" value="1"/>
</dbReference>